<dbReference type="Gene3D" id="3.20.20.370">
    <property type="entry name" value="Glycoside hydrolase/deacetylase"/>
    <property type="match status" value="1"/>
</dbReference>
<evidence type="ECO:0000313" key="3">
    <source>
        <dbReference type="Proteomes" id="UP001199528"/>
    </source>
</evidence>
<accession>A0AAJ6P574</accession>
<proteinExistence type="predicted"/>
<dbReference type="RefSeq" id="WP_272655112.1">
    <property type="nucleotide sequence ID" value="NZ_CP085083.1"/>
</dbReference>
<protein>
    <submittedName>
        <fullName evidence="2">Polysaccharide deacetylase family protein</fullName>
    </submittedName>
</protein>
<gene>
    <name evidence="2" type="ORF">LF296_18050</name>
</gene>
<dbReference type="KEGG" id="aviv:LF296_18050"/>
<feature type="domain" description="DUF7033" evidence="1">
    <location>
        <begin position="102"/>
        <end position="188"/>
    </location>
</feature>
<dbReference type="GO" id="GO:0005975">
    <property type="term" value="P:carbohydrate metabolic process"/>
    <property type="evidence" value="ECO:0007669"/>
    <property type="project" value="InterPro"/>
</dbReference>
<evidence type="ECO:0000313" key="2">
    <source>
        <dbReference type="EMBL" id="WDZ51159.1"/>
    </source>
</evidence>
<dbReference type="Pfam" id="PF23019">
    <property type="entry name" value="DUF7033"/>
    <property type="match status" value="1"/>
</dbReference>
<reference evidence="2" key="1">
    <citation type="journal article" date="2022" name="Front Environ Sci">
        <title>Complete genome sequence analysis of a novel alkane-degrading bacterial strain, Acinetobacter vivianii KJ-1, and its diesel degradation ability.</title>
        <authorList>
            <person name="Zhang Y."/>
            <person name="Song F."/>
            <person name="Wang J."/>
            <person name="Zhao Q."/>
            <person name="Zheng L."/>
            <person name="Wang Z."/>
            <person name="Zhang X."/>
            <person name="Gao Y."/>
            <person name="Chen G."/>
            <person name="Huang Y."/>
        </authorList>
    </citation>
    <scope>NUCLEOTIDE SEQUENCE</scope>
    <source>
        <strain evidence="2">KJ-1</strain>
    </source>
</reference>
<sequence length="447" mass="52185">MSFSKEQLKWMAQILLERFGVTFIIEYFDDTLILSVAGHDEKITFPILEKNFYVLGTTTLNCYEWNANENGLKGVIEPILKAPSVNLLKQPLIQYIDNGVLINYDILGLTYWMLNRLEEIGRSDLDTHGRFSARSSHAWKFDYLDRPIVDEWLDILGQVIKRVWGNVQLKKHNFQLNITHDVDVPARFGFSSPADLVKPIMADVLKRGKIYNLFLIPYIRFNTKYKIHDLDPYNTFDWIMSVSEKYNVKSSFYFICGNTDPSKDANYSLTHPAIQRLLLDIHKRGHEIGLHPSYNSYLNKDVISKEFLNLKSTCEELGIIQNQWGGRMHFLRWRHPETMLYWDECGLNYDSTLGYADYAGFRAGTCYEYQAFDAVHEISLNLRLKPLVAMECTILHERYMGISENPLDLFLDLKRKCEKVNGIFTLLWHNSQLSSLSYKKIYEALFE</sequence>
<dbReference type="InterPro" id="IPR011330">
    <property type="entry name" value="Glyco_hydro/deAcase_b/a-brl"/>
</dbReference>
<dbReference type="AlphaFoldDB" id="A0AAJ6P574"/>
<dbReference type="SUPFAM" id="SSF88713">
    <property type="entry name" value="Glycoside hydrolase/deacetylase"/>
    <property type="match status" value="1"/>
</dbReference>
<dbReference type="EMBL" id="CP085083">
    <property type="protein sequence ID" value="WDZ51159.1"/>
    <property type="molecule type" value="Genomic_DNA"/>
</dbReference>
<dbReference type="Proteomes" id="UP001199528">
    <property type="component" value="Chromosome"/>
</dbReference>
<organism evidence="2 3">
    <name type="scientific">Acinetobacter vivianii</name>
    <dbReference type="NCBI Taxonomy" id="1776742"/>
    <lineage>
        <taxon>Bacteria</taxon>
        <taxon>Pseudomonadati</taxon>
        <taxon>Pseudomonadota</taxon>
        <taxon>Gammaproteobacteria</taxon>
        <taxon>Moraxellales</taxon>
        <taxon>Moraxellaceae</taxon>
        <taxon>Acinetobacter</taxon>
    </lineage>
</organism>
<dbReference type="InterPro" id="IPR054297">
    <property type="entry name" value="DUF7033"/>
</dbReference>
<dbReference type="CDD" id="cd10931">
    <property type="entry name" value="CE4_u7"/>
    <property type="match status" value="1"/>
</dbReference>
<name>A0AAJ6P574_9GAMM</name>
<reference evidence="2" key="2">
    <citation type="submission" date="2023-02" db="EMBL/GenBank/DDBJ databases">
        <authorList>
            <person name="Huang Y."/>
            <person name="Zhang Y."/>
            <person name="Zhang T."/>
            <person name="Wang J."/>
        </authorList>
    </citation>
    <scope>NUCLEOTIDE SEQUENCE</scope>
    <source>
        <strain evidence="2">KJ-1</strain>
    </source>
</reference>
<evidence type="ECO:0000259" key="1">
    <source>
        <dbReference type="Pfam" id="PF23019"/>
    </source>
</evidence>